<keyword evidence="2 6" id="KW-1003">Cell membrane</keyword>
<protein>
    <recommendedName>
        <fullName evidence="6">TVP38/TMEM64 family membrane protein</fullName>
    </recommendedName>
</protein>
<evidence type="ECO:0000259" key="7">
    <source>
        <dbReference type="Pfam" id="PF09335"/>
    </source>
</evidence>
<dbReference type="EMBL" id="ABCB02000016">
    <property type="protein sequence ID" value="EDO62214.1"/>
    <property type="molecule type" value="Genomic_DNA"/>
</dbReference>
<keyword evidence="3 6" id="KW-0812">Transmembrane</keyword>
<keyword evidence="4 6" id="KW-1133">Transmembrane helix</keyword>
<feature type="transmembrane region" description="Helical" evidence="6">
    <location>
        <begin position="97"/>
        <end position="118"/>
    </location>
</feature>
<dbReference type="PANTHER" id="PTHR12677:SF59">
    <property type="entry name" value="GOLGI APPARATUS MEMBRANE PROTEIN TVP38-RELATED"/>
    <property type="match status" value="1"/>
</dbReference>
<accession>A7VR91</accession>
<organism evidence="8 9">
    <name type="scientific">[Clostridium] leptum DSM 753</name>
    <dbReference type="NCBI Taxonomy" id="428125"/>
    <lineage>
        <taxon>Bacteria</taxon>
        <taxon>Bacillati</taxon>
        <taxon>Bacillota</taxon>
        <taxon>Clostridia</taxon>
        <taxon>Eubacteriales</taxon>
        <taxon>Oscillospiraceae</taxon>
        <taxon>Oscillospiraceae incertae sedis</taxon>
    </lineage>
</organism>
<feature type="transmembrane region" description="Helical" evidence="6">
    <location>
        <begin position="130"/>
        <end position="155"/>
    </location>
</feature>
<keyword evidence="5 6" id="KW-0472">Membrane</keyword>
<dbReference type="PANTHER" id="PTHR12677">
    <property type="entry name" value="GOLGI APPARATUS MEMBRANE PROTEIN TVP38-RELATED"/>
    <property type="match status" value="1"/>
</dbReference>
<proteinExistence type="inferred from homology"/>
<gene>
    <name evidence="8" type="ORF">CLOLEP_01075</name>
</gene>
<evidence type="ECO:0000313" key="8">
    <source>
        <dbReference type="EMBL" id="EDO62214.1"/>
    </source>
</evidence>
<feature type="transmembrane region" description="Helical" evidence="6">
    <location>
        <begin position="56"/>
        <end position="77"/>
    </location>
</feature>
<comment type="subcellular location">
    <subcellularLocation>
        <location evidence="1 6">Cell membrane</location>
        <topology evidence="1 6">Multi-pass membrane protein</topology>
    </subcellularLocation>
</comment>
<evidence type="ECO:0000256" key="4">
    <source>
        <dbReference type="ARBA" id="ARBA00022989"/>
    </source>
</evidence>
<evidence type="ECO:0000256" key="6">
    <source>
        <dbReference type="RuleBase" id="RU366058"/>
    </source>
</evidence>
<comment type="similarity">
    <text evidence="6">Belongs to the TVP38/TMEM64 family.</text>
</comment>
<reference evidence="8 9" key="2">
    <citation type="submission" date="2007-08" db="EMBL/GenBank/DDBJ databases">
        <authorList>
            <person name="Fulton L."/>
            <person name="Clifton S."/>
            <person name="Fulton B."/>
            <person name="Xu J."/>
            <person name="Minx P."/>
            <person name="Pepin K.H."/>
            <person name="Johnson M."/>
            <person name="Thiruvilangam P."/>
            <person name="Bhonagiri V."/>
            <person name="Nash W.E."/>
            <person name="Wang C."/>
            <person name="Mardis E.R."/>
            <person name="Wilson R.K."/>
        </authorList>
    </citation>
    <scope>NUCLEOTIDE SEQUENCE [LARGE SCALE GENOMIC DNA]</scope>
    <source>
        <strain evidence="8 9">DSM 753</strain>
    </source>
</reference>
<dbReference type="InterPro" id="IPR015414">
    <property type="entry name" value="TMEM64"/>
</dbReference>
<comment type="caution">
    <text evidence="8">The sequence shown here is derived from an EMBL/GenBank/DDBJ whole genome shotgun (WGS) entry which is preliminary data.</text>
</comment>
<dbReference type="GO" id="GO:0005886">
    <property type="term" value="C:plasma membrane"/>
    <property type="evidence" value="ECO:0007669"/>
    <property type="project" value="UniProtKB-SubCell"/>
</dbReference>
<dbReference type="InterPro" id="IPR032816">
    <property type="entry name" value="VTT_dom"/>
</dbReference>
<evidence type="ECO:0000313" key="9">
    <source>
        <dbReference type="Proteomes" id="UP000003490"/>
    </source>
</evidence>
<reference evidence="8 9" key="1">
    <citation type="submission" date="2007-08" db="EMBL/GenBank/DDBJ databases">
        <title>Draft genome sequence of Clostridium leptum (DSM 753).</title>
        <authorList>
            <person name="Sudarsanam P."/>
            <person name="Ley R."/>
            <person name="Guruge J."/>
            <person name="Turnbaugh P.J."/>
            <person name="Mahowald M."/>
            <person name="Liep D."/>
            <person name="Gordon J."/>
        </authorList>
    </citation>
    <scope>NUCLEOTIDE SEQUENCE [LARGE SCALE GENOMIC DNA]</scope>
    <source>
        <strain evidence="8 9">DSM 753</strain>
    </source>
</reference>
<dbReference type="Pfam" id="PF09335">
    <property type="entry name" value="VTT_dom"/>
    <property type="match status" value="1"/>
</dbReference>
<feature type="domain" description="VTT" evidence="7">
    <location>
        <begin position="118"/>
        <end position="234"/>
    </location>
</feature>
<dbReference type="HOGENOM" id="CLU_038944_5_0_9"/>
<feature type="transmembrane region" description="Helical" evidence="6">
    <location>
        <begin position="243"/>
        <end position="264"/>
    </location>
</feature>
<dbReference type="eggNOG" id="COG0398">
    <property type="taxonomic scope" value="Bacteria"/>
</dbReference>
<evidence type="ECO:0000256" key="5">
    <source>
        <dbReference type="ARBA" id="ARBA00023136"/>
    </source>
</evidence>
<evidence type="ECO:0000256" key="3">
    <source>
        <dbReference type="ARBA" id="ARBA00022692"/>
    </source>
</evidence>
<evidence type="ECO:0000256" key="1">
    <source>
        <dbReference type="ARBA" id="ARBA00004651"/>
    </source>
</evidence>
<sequence length="287" mass="31900">MTFPLGFGGIIYKDRVGIQKKEFFNVSGRKKESGGRLEESRRDPQDERKYLIRRRVVSIVSFLILIGFFAVVAVYVGKPMINLAKDPETFRLWVDSHGFGGKLAMVGMMVLQVVVAVIPGEALEIGAGYAFGAWEGLLLCLIGAAIGSAIIFFFVKLLGVKMVEAFISREKINSLKFIKSSRRLNLLMFILFFIPGTPKDLFTYFAGLTPMKLHTFLMISTIARIPSVITSTIGGHALGTQQYVFAAVVFAITIIVSLIGILVYRRISKQEKEKEKEESQNDTISQG</sequence>
<name>A7VR91_9FIRM</name>
<feature type="transmembrane region" description="Helical" evidence="6">
    <location>
        <begin position="184"/>
        <end position="204"/>
    </location>
</feature>
<dbReference type="Proteomes" id="UP000003490">
    <property type="component" value="Unassembled WGS sequence"/>
</dbReference>
<evidence type="ECO:0000256" key="2">
    <source>
        <dbReference type="ARBA" id="ARBA00022475"/>
    </source>
</evidence>
<dbReference type="AlphaFoldDB" id="A7VR91"/>